<keyword evidence="3" id="KW-0862">Zinc</keyword>
<name>A0A151WS93_9HYME</name>
<keyword evidence="2" id="KW-0863">Zinc-finger</keyword>
<gene>
    <name evidence="6" type="ORF">ALC60_10190</name>
</gene>
<evidence type="ECO:0000256" key="4">
    <source>
        <dbReference type="ARBA" id="ARBA00023125"/>
    </source>
</evidence>
<dbReference type="GO" id="GO:0008270">
    <property type="term" value="F:zinc ion binding"/>
    <property type="evidence" value="ECO:0007669"/>
    <property type="project" value="UniProtKB-KW"/>
</dbReference>
<evidence type="ECO:0000256" key="1">
    <source>
        <dbReference type="ARBA" id="ARBA00022723"/>
    </source>
</evidence>
<evidence type="ECO:0000313" key="7">
    <source>
        <dbReference type="Proteomes" id="UP000075809"/>
    </source>
</evidence>
<dbReference type="InterPro" id="IPR006612">
    <property type="entry name" value="THAP_Znf"/>
</dbReference>
<reference evidence="6 7" key="1">
    <citation type="submission" date="2015-09" db="EMBL/GenBank/DDBJ databases">
        <title>Trachymyrmex zeteki WGS genome.</title>
        <authorList>
            <person name="Nygaard S."/>
            <person name="Hu H."/>
            <person name="Boomsma J."/>
            <person name="Zhang G."/>
        </authorList>
    </citation>
    <scope>NUCLEOTIDE SEQUENCE [LARGE SCALE GENOMIC DNA]</scope>
    <source>
        <strain evidence="6">Tzet28-1</strain>
        <tissue evidence="6">Whole body</tissue>
    </source>
</reference>
<organism evidence="6 7">
    <name type="scientific">Mycetomoellerius zeteki</name>
    <dbReference type="NCBI Taxonomy" id="64791"/>
    <lineage>
        <taxon>Eukaryota</taxon>
        <taxon>Metazoa</taxon>
        <taxon>Ecdysozoa</taxon>
        <taxon>Arthropoda</taxon>
        <taxon>Hexapoda</taxon>
        <taxon>Insecta</taxon>
        <taxon>Pterygota</taxon>
        <taxon>Neoptera</taxon>
        <taxon>Endopterygota</taxon>
        <taxon>Hymenoptera</taxon>
        <taxon>Apocrita</taxon>
        <taxon>Aculeata</taxon>
        <taxon>Formicoidea</taxon>
        <taxon>Formicidae</taxon>
        <taxon>Myrmicinae</taxon>
        <taxon>Mycetomoellerius</taxon>
    </lineage>
</organism>
<evidence type="ECO:0000313" key="6">
    <source>
        <dbReference type="EMBL" id="KYQ50730.1"/>
    </source>
</evidence>
<protein>
    <recommendedName>
        <fullName evidence="5">THAP-type domain-containing protein</fullName>
    </recommendedName>
</protein>
<dbReference type="AlphaFoldDB" id="A0A151WS93"/>
<feature type="domain" description="THAP-type" evidence="5">
    <location>
        <begin position="4"/>
        <end position="50"/>
    </location>
</feature>
<keyword evidence="1" id="KW-0479">Metal-binding</keyword>
<accession>A0A151WS93</accession>
<sequence length="71" mass="8400">MLGCAAVNCSNQVDKDYRLFSFSKGKRGTKWVDNMRRNKWTPTTSSRLCEVRIKITQIDLYDDHDMHKLIY</sequence>
<dbReference type="EMBL" id="KQ982782">
    <property type="protein sequence ID" value="KYQ50730.1"/>
    <property type="molecule type" value="Genomic_DNA"/>
</dbReference>
<evidence type="ECO:0000256" key="2">
    <source>
        <dbReference type="ARBA" id="ARBA00022771"/>
    </source>
</evidence>
<dbReference type="SUPFAM" id="SSF57716">
    <property type="entry name" value="Glucocorticoid receptor-like (DNA-binding domain)"/>
    <property type="match status" value="1"/>
</dbReference>
<proteinExistence type="predicted"/>
<evidence type="ECO:0000259" key="5">
    <source>
        <dbReference type="Pfam" id="PF05485"/>
    </source>
</evidence>
<dbReference type="Pfam" id="PF05485">
    <property type="entry name" value="THAP"/>
    <property type="match status" value="1"/>
</dbReference>
<dbReference type="GO" id="GO:0003677">
    <property type="term" value="F:DNA binding"/>
    <property type="evidence" value="ECO:0007669"/>
    <property type="project" value="UniProtKB-KW"/>
</dbReference>
<evidence type="ECO:0000256" key="3">
    <source>
        <dbReference type="ARBA" id="ARBA00022833"/>
    </source>
</evidence>
<keyword evidence="7" id="KW-1185">Reference proteome</keyword>
<dbReference type="Proteomes" id="UP000075809">
    <property type="component" value="Unassembled WGS sequence"/>
</dbReference>
<keyword evidence="4" id="KW-0238">DNA-binding</keyword>